<organism evidence="1 2">
    <name type="scientific">Marchantia polymorpha</name>
    <name type="common">Common liverwort</name>
    <name type="synonym">Marchantia aquatica</name>
    <dbReference type="NCBI Taxonomy" id="3197"/>
    <lineage>
        <taxon>Eukaryota</taxon>
        <taxon>Viridiplantae</taxon>
        <taxon>Streptophyta</taxon>
        <taxon>Embryophyta</taxon>
        <taxon>Marchantiophyta</taxon>
        <taxon>Marchantiopsida</taxon>
        <taxon>Marchantiidae</taxon>
        <taxon>Marchantiales</taxon>
        <taxon>Marchantiaceae</taxon>
        <taxon>Marchantia</taxon>
    </lineage>
</organism>
<proteinExistence type="predicted"/>
<gene>
    <name evidence="1" type="ORF">MARPO_0082s0012</name>
</gene>
<dbReference type="EMBL" id="KZ772754">
    <property type="protein sequence ID" value="PTQ34156.1"/>
    <property type="molecule type" value="Genomic_DNA"/>
</dbReference>
<keyword evidence="2" id="KW-1185">Reference proteome</keyword>
<sequence length="83" mass="9515">MSCVSKTPVAAFDWKNRSYGRPIVFRVTEGILYSLLRSPNFRSRSLPFDDFEYGLAGHKSLSTFWYRDIDSCPASPYVSVVVR</sequence>
<evidence type="ECO:0000313" key="1">
    <source>
        <dbReference type="EMBL" id="PTQ34156.1"/>
    </source>
</evidence>
<reference evidence="2" key="1">
    <citation type="journal article" date="2017" name="Cell">
        <title>Insights into land plant evolution garnered from the Marchantia polymorpha genome.</title>
        <authorList>
            <person name="Bowman J.L."/>
            <person name="Kohchi T."/>
            <person name="Yamato K.T."/>
            <person name="Jenkins J."/>
            <person name="Shu S."/>
            <person name="Ishizaki K."/>
            <person name="Yamaoka S."/>
            <person name="Nishihama R."/>
            <person name="Nakamura Y."/>
            <person name="Berger F."/>
            <person name="Adam C."/>
            <person name="Aki S.S."/>
            <person name="Althoff F."/>
            <person name="Araki T."/>
            <person name="Arteaga-Vazquez M.A."/>
            <person name="Balasubrmanian S."/>
            <person name="Barry K."/>
            <person name="Bauer D."/>
            <person name="Boehm C.R."/>
            <person name="Briginshaw L."/>
            <person name="Caballero-Perez J."/>
            <person name="Catarino B."/>
            <person name="Chen F."/>
            <person name="Chiyoda S."/>
            <person name="Chovatia M."/>
            <person name="Davies K.M."/>
            <person name="Delmans M."/>
            <person name="Demura T."/>
            <person name="Dierschke T."/>
            <person name="Dolan L."/>
            <person name="Dorantes-Acosta A.E."/>
            <person name="Eklund D.M."/>
            <person name="Florent S.N."/>
            <person name="Flores-Sandoval E."/>
            <person name="Fujiyama A."/>
            <person name="Fukuzawa H."/>
            <person name="Galik B."/>
            <person name="Grimanelli D."/>
            <person name="Grimwood J."/>
            <person name="Grossniklaus U."/>
            <person name="Hamada T."/>
            <person name="Haseloff J."/>
            <person name="Hetherington A.J."/>
            <person name="Higo A."/>
            <person name="Hirakawa Y."/>
            <person name="Hundley H.N."/>
            <person name="Ikeda Y."/>
            <person name="Inoue K."/>
            <person name="Inoue S.I."/>
            <person name="Ishida S."/>
            <person name="Jia Q."/>
            <person name="Kakita M."/>
            <person name="Kanazawa T."/>
            <person name="Kawai Y."/>
            <person name="Kawashima T."/>
            <person name="Kennedy M."/>
            <person name="Kinose K."/>
            <person name="Kinoshita T."/>
            <person name="Kohara Y."/>
            <person name="Koide E."/>
            <person name="Komatsu K."/>
            <person name="Kopischke S."/>
            <person name="Kubo M."/>
            <person name="Kyozuka J."/>
            <person name="Lagercrantz U."/>
            <person name="Lin S.S."/>
            <person name="Lindquist E."/>
            <person name="Lipzen A.M."/>
            <person name="Lu C.W."/>
            <person name="De Luna E."/>
            <person name="Martienssen R.A."/>
            <person name="Minamino N."/>
            <person name="Mizutani M."/>
            <person name="Mizutani M."/>
            <person name="Mochizuki N."/>
            <person name="Monte I."/>
            <person name="Mosher R."/>
            <person name="Nagasaki H."/>
            <person name="Nakagami H."/>
            <person name="Naramoto S."/>
            <person name="Nishitani K."/>
            <person name="Ohtani M."/>
            <person name="Okamoto T."/>
            <person name="Okumura M."/>
            <person name="Phillips J."/>
            <person name="Pollak B."/>
            <person name="Reinders A."/>
            <person name="Rovekamp M."/>
            <person name="Sano R."/>
            <person name="Sawa S."/>
            <person name="Schmid M.W."/>
            <person name="Shirakawa M."/>
            <person name="Solano R."/>
            <person name="Spunde A."/>
            <person name="Suetsugu N."/>
            <person name="Sugano S."/>
            <person name="Sugiyama A."/>
            <person name="Sun R."/>
            <person name="Suzuki Y."/>
            <person name="Takenaka M."/>
            <person name="Takezawa D."/>
            <person name="Tomogane H."/>
            <person name="Tsuzuki M."/>
            <person name="Ueda T."/>
            <person name="Umeda M."/>
            <person name="Ward J.M."/>
            <person name="Watanabe Y."/>
            <person name="Yazaki K."/>
            <person name="Yokoyama R."/>
            <person name="Yoshitake Y."/>
            <person name="Yotsui I."/>
            <person name="Zachgo S."/>
            <person name="Schmutz J."/>
        </authorList>
    </citation>
    <scope>NUCLEOTIDE SEQUENCE [LARGE SCALE GENOMIC DNA]</scope>
    <source>
        <strain evidence="2">Tak-1</strain>
    </source>
</reference>
<dbReference type="Proteomes" id="UP000244005">
    <property type="component" value="Unassembled WGS sequence"/>
</dbReference>
<dbReference type="AlphaFoldDB" id="A0A2R6WJW8"/>
<protein>
    <submittedName>
        <fullName evidence="1">Uncharacterized protein</fullName>
    </submittedName>
</protein>
<dbReference type="Gramene" id="Mp2g15160.1">
    <property type="protein sequence ID" value="Mp2g15160.1.cds"/>
    <property type="gene ID" value="Mp2g15160"/>
</dbReference>
<accession>A0A2R6WJW8</accession>
<name>A0A2R6WJW8_MARPO</name>
<evidence type="ECO:0000313" key="2">
    <source>
        <dbReference type="Proteomes" id="UP000244005"/>
    </source>
</evidence>